<evidence type="ECO:0008006" key="3">
    <source>
        <dbReference type="Google" id="ProtNLM"/>
    </source>
</evidence>
<comment type="caution">
    <text evidence="1">The sequence shown here is derived from an EMBL/GenBank/DDBJ whole genome shotgun (WGS) entry which is preliminary data.</text>
</comment>
<gene>
    <name evidence="1" type="ORF">G3569_10140</name>
</gene>
<dbReference type="AlphaFoldDB" id="A0A6M1SZM1"/>
<dbReference type="RefSeq" id="WP_165268740.1">
    <property type="nucleotide sequence ID" value="NZ_JAALLS010000012.1"/>
</dbReference>
<accession>A0A6M1SZM1</accession>
<dbReference type="EMBL" id="JAALLS010000012">
    <property type="protein sequence ID" value="NGP88716.1"/>
    <property type="molecule type" value="Genomic_DNA"/>
</dbReference>
<protein>
    <recommendedName>
        <fullName evidence="3">6-bladed beta-propeller</fullName>
    </recommendedName>
</protein>
<name>A0A6M1SZM1_9BACT</name>
<proteinExistence type="predicted"/>
<evidence type="ECO:0000313" key="2">
    <source>
        <dbReference type="Proteomes" id="UP000479132"/>
    </source>
</evidence>
<evidence type="ECO:0000313" key="1">
    <source>
        <dbReference type="EMBL" id="NGP88716.1"/>
    </source>
</evidence>
<dbReference type="Proteomes" id="UP000479132">
    <property type="component" value="Unassembled WGS sequence"/>
</dbReference>
<organism evidence="1 2">
    <name type="scientific">Fodinibius halophilus</name>
    <dbReference type="NCBI Taxonomy" id="1736908"/>
    <lineage>
        <taxon>Bacteria</taxon>
        <taxon>Pseudomonadati</taxon>
        <taxon>Balneolota</taxon>
        <taxon>Balneolia</taxon>
        <taxon>Balneolales</taxon>
        <taxon>Balneolaceae</taxon>
        <taxon>Fodinibius</taxon>
    </lineage>
</organism>
<sequence>MYLKDTVVLAATIFTLAIALNCSKHSKKRSSGVKVIEHKVVELDSSASNLLGTLYPVISASPNEDYLALSNVKDPLSIIKVDYQGNLIDRYGTRGRGPTELLSARFFGFDEENNINIYDKSLGLIKEFNIKTNTVESFTPPISEEITISSNILEQCQSHWFLGINNLKESNNAIIGKFSDDFTLKKSFGEIDPYLKERKSIFMNTLSSVNCEEEMIFTTHAKVPYIQVWDLNDFSRIKRISRPPPSFRLSDEFIDKVKDVQKVKEFTINDQSTTVFLAQTDEYILLPFRNETSKFYNTRNYNDRNHFLAIYSKNNFQFIKEIPLSGAPLGHTKGGYIITLVNDNPSNFKIRFLEITKDINS</sequence>
<reference evidence="1 2" key="1">
    <citation type="submission" date="2020-02" db="EMBL/GenBank/DDBJ databases">
        <title>Aliifodinibius halophilus 2W32, complete genome.</title>
        <authorList>
            <person name="Li Y."/>
            <person name="Wu S."/>
        </authorList>
    </citation>
    <scope>NUCLEOTIDE SEQUENCE [LARGE SCALE GENOMIC DNA]</scope>
    <source>
        <strain evidence="1 2">2W32</strain>
    </source>
</reference>
<keyword evidence="2" id="KW-1185">Reference proteome</keyword>